<feature type="transmembrane region" description="Helical" evidence="1">
    <location>
        <begin position="12"/>
        <end position="31"/>
    </location>
</feature>
<name>A0ABT9N252_9ACTN</name>
<protein>
    <submittedName>
        <fullName evidence="2">Membrane protein YfcA</fullName>
    </submittedName>
</protein>
<organism evidence="2 3">
    <name type="scientific">Catenuloplanes nepalensis</name>
    <dbReference type="NCBI Taxonomy" id="587533"/>
    <lineage>
        <taxon>Bacteria</taxon>
        <taxon>Bacillati</taxon>
        <taxon>Actinomycetota</taxon>
        <taxon>Actinomycetes</taxon>
        <taxon>Micromonosporales</taxon>
        <taxon>Micromonosporaceae</taxon>
        <taxon>Catenuloplanes</taxon>
    </lineage>
</organism>
<keyword evidence="1" id="KW-0472">Membrane</keyword>
<keyword evidence="1" id="KW-0812">Transmembrane</keyword>
<dbReference type="EMBL" id="JAUSRA010000001">
    <property type="protein sequence ID" value="MDP9797780.1"/>
    <property type="molecule type" value="Genomic_DNA"/>
</dbReference>
<reference evidence="2 3" key="1">
    <citation type="submission" date="2023-07" db="EMBL/GenBank/DDBJ databases">
        <title>Sequencing the genomes of 1000 actinobacteria strains.</title>
        <authorList>
            <person name="Klenk H.-P."/>
        </authorList>
    </citation>
    <scope>NUCLEOTIDE SEQUENCE [LARGE SCALE GENOMIC DNA]</scope>
    <source>
        <strain evidence="2 3">DSM 44710</strain>
    </source>
</reference>
<accession>A0ABT9N252</accession>
<gene>
    <name evidence="2" type="ORF">J2S43_006292</name>
</gene>
<keyword evidence="3" id="KW-1185">Reference proteome</keyword>
<dbReference type="RefSeq" id="WP_306835160.1">
    <property type="nucleotide sequence ID" value="NZ_JAUSRA010000001.1"/>
</dbReference>
<evidence type="ECO:0000313" key="2">
    <source>
        <dbReference type="EMBL" id="MDP9797780.1"/>
    </source>
</evidence>
<evidence type="ECO:0000256" key="1">
    <source>
        <dbReference type="SAM" id="Phobius"/>
    </source>
</evidence>
<proteinExistence type="predicted"/>
<feature type="transmembrane region" description="Helical" evidence="1">
    <location>
        <begin position="37"/>
        <end position="55"/>
    </location>
</feature>
<dbReference type="Proteomes" id="UP001240984">
    <property type="component" value="Unassembled WGS sequence"/>
</dbReference>
<keyword evidence="1" id="KW-1133">Transmembrane helix</keyword>
<comment type="caution">
    <text evidence="2">The sequence shown here is derived from an EMBL/GenBank/DDBJ whole genome shotgun (WGS) entry which is preliminary data.</text>
</comment>
<sequence length="71" mass="7629">MEKIVLAMTRSAASVVLMYLIGFLVLGDVPWHSPGVPLMVASLLLGGWVGASIGSRSARWCRPRRSASCSR</sequence>
<evidence type="ECO:0000313" key="3">
    <source>
        <dbReference type="Proteomes" id="UP001240984"/>
    </source>
</evidence>